<feature type="compositionally biased region" description="Basic and acidic residues" evidence="2">
    <location>
        <begin position="1755"/>
        <end position="1764"/>
    </location>
</feature>
<dbReference type="VEuPathDB" id="TriTrypDB:LDHU3_25.2540"/>
<dbReference type="SMART" id="SM00220">
    <property type="entry name" value="S_TKc"/>
    <property type="match status" value="1"/>
</dbReference>
<feature type="domain" description="Protein kinase" evidence="3">
    <location>
        <begin position="1365"/>
        <end position="1720"/>
    </location>
</feature>
<dbReference type="VEuPathDB" id="TriTrypDB:LdBPK_252070.1"/>
<dbReference type="PANTHER" id="PTHR31043">
    <property type="entry name" value="NEPHROCYSTIN-4"/>
    <property type="match status" value="1"/>
</dbReference>
<dbReference type="Pfam" id="PF26187">
    <property type="entry name" value="Ig_NPHP4_4th"/>
    <property type="match status" value="1"/>
</dbReference>
<evidence type="ECO:0000313" key="4">
    <source>
        <dbReference type="EMBL" id="TPP40807.1"/>
    </source>
</evidence>
<feature type="compositionally biased region" description="Low complexity" evidence="2">
    <location>
        <begin position="1822"/>
        <end position="1840"/>
    </location>
</feature>
<evidence type="ECO:0000259" key="3">
    <source>
        <dbReference type="PROSITE" id="PS50011"/>
    </source>
</evidence>
<dbReference type="GO" id="GO:0004672">
    <property type="term" value="F:protein kinase activity"/>
    <property type="evidence" value="ECO:0007669"/>
    <property type="project" value="InterPro"/>
</dbReference>
<dbReference type="CDD" id="cd06606">
    <property type="entry name" value="STKc_MAPKKK"/>
    <property type="match status" value="1"/>
</dbReference>
<reference evidence="5" key="1">
    <citation type="submission" date="2019-02" db="EMBL/GenBank/DDBJ databases">
        <title>FDA dAtabase for Regulatory Grade micrObial Sequences (FDA-ARGOS): Supporting development and validation of Infectious Disease Dx tests.</title>
        <authorList>
            <person name="Duncan R."/>
            <person name="Fisher C."/>
            <person name="Tallon L."/>
            <person name="Sadzewicz L."/>
            <person name="Sengamalay N."/>
            <person name="Ott S."/>
            <person name="Godinez A."/>
            <person name="Nagaraj S."/>
            <person name="Vavikolanu K."/>
            <person name="Nadendla S."/>
            <person name="Aluvathingal J."/>
            <person name="Sichtig H."/>
        </authorList>
    </citation>
    <scope>NUCLEOTIDE SEQUENCE [LARGE SCALE GENOMIC DNA]</scope>
    <source>
        <strain evidence="5">FDAARGOS_361</strain>
    </source>
</reference>
<dbReference type="VEuPathDB" id="TriTrypDB:LdCL_250026500"/>
<gene>
    <name evidence="4" type="ORF">CGC21_9025</name>
</gene>
<dbReference type="Pfam" id="PF00069">
    <property type="entry name" value="Pkinase"/>
    <property type="match status" value="2"/>
</dbReference>
<evidence type="ECO:0000256" key="1">
    <source>
        <dbReference type="SAM" id="Coils"/>
    </source>
</evidence>
<dbReference type="GO" id="GO:0005524">
    <property type="term" value="F:ATP binding"/>
    <property type="evidence" value="ECO:0007669"/>
    <property type="project" value="InterPro"/>
</dbReference>
<dbReference type="InterPro" id="IPR011009">
    <property type="entry name" value="Kinase-like_dom_sf"/>
</dbReference>
<keyword evidence="1" id="KW-0175">Coiled coil</keyword>
<feature type="region of interest" description="Disordered" evidence="2">
    <location>
        <begin position="804"/>
        <end position="833"/>
    </location>
</feature>
<sequence>MPRSGSPAWHSRSAEQTARLLLSNAFRYDTWECAAARKQVQFHGGAVHTLRLRFRELTKQRIAASDIEAVNLALFDPARKMFLGATYQLEARDMTRPLAVQVAPAQLLVLETVVHDTRPSAPLEEYRVTSWGFCPVEEMMSGTISVRLRPGSAHLLLVEKSLWPAVSLPTAPSDVALTCDVAVDQDAALAQLMGELVPPGIFVSEDFTRATPMPGTSLFRLCVRSIELSGSTEESAWNLADPDADWSVAAVAHNGFQQLGKGSEVSLVLEAPSDGGRHSSSSTTSSSSTRRPPAAPAANTVLLRSDLPLEIDRLPVHSATSLVLAIRRRAPGSRAFAVLGFCVLPLCMMPMQDRDIRVENLPALRGPFSCEDARLLMVDSTSPYGRLPIAVTLTVEYHDTGRPARALPAGPVAAPAAVAAQQKEEITKDEVSSSSLTSSASSVISGARPAQVLSTADVPGSRVAVGPPSYTALPTPADGGDSAGIFKLLCTIMEELRKVREAQDMILQQTSGDGSGLAALSPALQERLNKGLADGGVDLIDLAPRPLAVSWRARKLMQDGVQPILHPLHGTLLDDTAPVVDGLTSSLYGFRLEGITMDNALHMPVDICLLFSFGPLPYQQVGPLHVTSVERTPTNESYKVYDDRREAGFVWCEPTAALQSSAMRKYKSLSNAVVYVHLYDALSMFYLATASLPLSTFRRPISATCAMIPMDVVLQRDLSMTEQVVPPKVFPVMRHAGQLHLTIFCVGIGAAAGDRKSCAAALATVHPPENVQSRVITAKKLRHADRLSPAGSITLPSGINDAAAADGGASASPTAAAPPTSESKRGRDGGAGGVGTLHWQRAQYFKTQLREHQQSVGTAPQLPGVPDAHVQAAQEAAELEYRLRQLELERAAVKSRRIAEALLSRLTVEHEVLVISWRPEVVRTSFANPFYCAMEYFVEVDPRDTDVCTVIGAANFVLGPREKTELSLAIRLSMTQATGGGGGSGANHHQQQQNITVRVYSETRELVCCIRVRATVVPPVVDRRYEIFGAPGTEVSKRILSRTFSSSSFPVTTGSAALLQRMRELCAFVATSGEKTSVSTNVVLDPITQAYITAWEEATVTTEIPKEVGRQRIEYVTLFYDAAMSRLYETWELCIFACESFMTRDIYWGQTTALGLPAEGTRDMYCSDTAVTVERRGASYVLRLHPRDVGTQRMLLHTLKDDTLKKTLVTVPTVHPTPTYSQVIELSLAEVKGPVLRRLTFVNRGDREEVFQVHHNYKFNLRVNPSKFTLAPSDTQFIRLQFDLLTLPPGQQEGRWPVWIFINNSEDKTVESYHLQIVLRAHPIVSGPVLAPWRLEAVCRPASGTAGGVPVSGVQLWAGAVPEGHALNRKLGVGGRGVVYEGFDHARGHFVAIKELAYMEPSVADEDDTELAAILSELAYMREAQHTNLVEYYGARRCAIGIQIIMEYVSGGSLDYVLTRCGPLRENVARAYTRDVLEALHYLHKTMHVCHRDVKPANILITPDGRCKLADFGVAKQVDATTPTRPAHAERGGKGMGKEEEGNSPRHRNGGRQGYLQTAVGTPWYMAPELGNACAVAIDGDANSGSFSEDWTSSGLAHTVPDASASPPPLYSSSSYYNPLKSIVKKGRLGARSVGYTTSADIWSVGVTVYEMVTGTKPFGADLTNPSAVLFRIANCAASPPQLPADVHVSAELHSFLDLCFVYDKDLRATAAELLGHPWLGPVRKGGGSGGDNASADEKPRRQLFNGKRHSRSGMRVDEGEQVQRHQQLAAQRTVFDGVPLLDSIDLPAYPATTAVSSPASSAQAEASSRYAAVRQRIGHTRATNSAHTAASAAPLAAQSNPGSLFSTRGEFVDFMSHP</sequence>
<dbReference type="PANTHER" id="PTHR31043:SF3">
    <property type="entry name" value="NEPHROCYSTIN-4"/>
    <property type="match status" value="1"/>
</dbReference>
<dbReference type="EMBL" id="RHLC01000018">
    <property type="protein sequence ID" value="TPP40807.1"/>
    <property type="molecule type" value="Genomic_DNA"/>
</dbReference>
<feature type="compositionally biased region" description="Low complexity" evidence="2">
    <location>
        <begin position="804"/>
        <end position="821"/>
    </location>
</feature>
<feature type="region of interest" description="Disordered" evidence="2">
    <location>
        <begin position="1822"/>
        <end position="1842"/>
    </location>
</feature>
<dbReference type="PROSITE" id="PS50011">
    <property type="entry name" value="PROTEIN_KINASE_DOM"/>
    <property type="match status" value="1"/>
</dbReference>
<dbReference type="GO" id="GO:0090090">
    <property type="term" value="P:negative regulation of canonical Wnt signaling pathway"/>
    <property type="evidence" value="ECO:0007669"/>
    <property type="project" value="InterPro"/>
</dbReference>
<evidence type="ECO:0000256" key="2">
    <source>
        <dbReference type="SAM" id="MobiDB-lite"/>
    </source>
</evidence>
<feature type="region of interest" description="Disordered" evidence="2">
    <location>
        <begin position="271"/>
        <end position="297"/>
    </location>
</feature>
<organism evidence="4 5">
    <name type="scientific">Leishmania donovani</name>
    <dbReference type="NCBI Taxonomy" id="5661"/>
    <lineage>
        <taxon>Eukaryota</taxon>
        <taxon>Discoba</taxon>
        <taxon>Euglenozoa</taxon>
        <taxon>Kinetoplastea</taxon>
        <taxon>Metakinetoplastina</taxon>
        <taxon>Trypanosomatida</taxon>
        <taxon>Trypanosomatidae</taxon>
        <taxon>Leishmaniinae</taxon>
        <taxon>Leishmania</taxon>
    </lineage>
</organism>
<dbReference type="SUPFAM" id="SSF56112">
    <property type="entry name" value="Protein kinase-like (PK-like)"/>
    <property type="match status" value="1"/>
</dbReference>
<dbReference type="Proteomes" id="UP000318447">
    <property type="component" value="Unassembled WGS sequence"/>
</dbReference>
<dbReference type="InterPro" id="IPR008271">
    <property type="entry name" value="Ser/Thr_kinase_AS"/>
</dbReference>
<feature type="coiled-coil region" evidence="1">
    <location>
        <begin position="869"/>
        <end position="896"/>
    </location>
</feature>
<dbReference type="InterPro" id="IPR000719">
    <property type="entry name" value="Prot_kinase_dom"/>
</dbReference>
<dbReference type="FunFam" id="1.10.510.10:FF:001853">
    <property type="entry name" value="Protein kinase, putative"/>
    <property type="match status" value="1"/>
</dbReference>
<feature type="region of interest" description="Disordered" evidence="2">
    <location>
        <begin position="1722"/>
        <end position="1768"/>
    </location>
</feature>
<feature type="compositionally biased region" description="Basic and acidic residues" evidence="2">
    <location>
        <begin position="1527"/>
        <end position="1544"/>
    </location>
</feature>
<dbReference type="VEuPathDB" id="TriTrypDB:LDHU3_25.2550"/>
<dbReference type="VEuPathDB" id="TriTrypDB:LdCL_250026600"/>
<feature type="compositionally biased region" description="Low complexity" evidence="2">
    <location>
        <begin position="279"/>
        <end position="289"/>
    </location>
</feature>
<evidence type="ECO:0000313" key="5">
    <source>
        <dbReference type="Proteomes" id="UP000318447"/>
    </source>
</evidence>
<dbReference type="GO" id="GO:0097730">
    <property type="term" value="C:non-motile cilium"/>
    <property type="evidence" value="ECO:0007669"/>
    <property type="project" value="InterPro"/>
</dbReference>
<accession>A0A504X6Y0</accession>
<dbReference type="Gene3D" id="1.10.510.10">
    <property type="entry name" value="Transferase(Phosphotransferase) domain 1"/>
    <property type="match status" value="2"/>
</dbReference>
<keyword evidence="4" id="KW-0418">Kinase</keyword>
<keyword evidence="4" id="KW-0808">Transferase</keyword>
<dbReference type="VEuPathDB" id="TriTrypDB:LdBPK_252080.1"/>
<dbReference type="InterPro" id="IPR029775">
    <property type="entry name" value="NPHP4"/>
</dbReference>
<feature type="region of interest" description="Disordered" evidence="2">
    <location>
        <begin position="1520"/>
        <end position="1554"/>
    </location>
</feature>
<dbReference type="GO" id="GO:0005856">
    <property type="term" value="C:cytoskeleton"/>
    <property type="evidence" value="ECO:0007669"/>
    <property type="project" value="InterPro"/>
</dbReference>
<proteinExistence type="predicted"/>
<comment type="caution">
    <text evidence="4">The sequence shown here is derived from an EMBL/GenBank/DDBJ whole genome shotgun (WGS) entry which is preliminary data.</text>
</comment>
<dbReference type="InterPro" id="IPR058685">
    <property type="entry name" value="Ig_NPHP4_4th"/>
</dbReference>
<protein>
    <submittedName>
        <fullName evidence="4">Protein kinase domain family protein</fullName>
    </submittedName>
</protein>
<name>A0A504X6Y0_LEIDO</name>
<dbReference type="PROSITE" id="PS00108">
    <property type="entry name" value="PROTEIN_KINASE_ST"/>
    <property type="match status" value="1"/>
</dbReference>